<reference evidence="3" key="1">
    <citation type="submission" date="2016-11" db="EMBL/GenBank/DDBJ databases">
        <title>Dehalogenimonas formicexedens sp. nov., a chlorinated alkane respiring bacterium isolated from contaminated groundwater.</title>
        <authorList>
            <person name="Key T.A."/>
            <person name="Bowman K.S."/>
            <person name="Lee I."/>
            <person name="Chun J."/>
            <person name="Albuquerque L."/>
            <person name="da Costa M.S."/>
            <person name="Rainey F.A."/>
            <person name="Moe W.M."/>
        </authorList>
    </citation>
    <scope>NUCLEOTIDE SEQUENCE [LARGE SCALE GENOMIC DNA]</scope>
    <source>
        <strain evidence="3">NSZ-14</strain>
    </source>
</reference>
<feature type="transmembrane region" description="Helical" evidence="1">
    <location>
        <begin position="145"/>
        <end position="165"/>
    </location>
</feature>
<keyword evidence="1" id="KW-0472">Membrane</keyword>
<evidence type="ECO:0000313" key="3">
    <source>
        <dbReference type="Proteomes" id="UP000185934"/>
    </source>
</evidence>
<feature type="transmembrane region" description="Helical" evidence="1">
    <location>
        <begin position="12"/>
        <end position="32"/>
    </location>
</feature>
<keyword evidence="3" id="KW-1185">Reference proteome</keyword>
<dbReference type="Proteomes" id="UP000185934">
    <property type="component" value="Chromosome"/>
</dbReference>
<protein>
    <submittedName>
        <fullName evidence="2">Uncharacterized protein</fullName>
    </submittedName>
</protein>
<proteinExistence type="predicted"/>
<dbReference type="EMBL" id="CP018258">
    <property type="protein sequence ID" value="APV44420.1"/>
    <property type="molecule type" value="Genomic_DNA"/>
</dbReference>
<accession>A0A1P8F7I7</accession>
<dbReference type="RefSeq" id="WP_076004104.1">
    <property type="nucleotide sequence ID" value="NZ_CP018258.1"/>
</dbReference>
<feature type="transmembrane region" description="Helical" evidence="1">
    <location>
        <begin position="92"/>
        <end position="114"/>
    </location>
</feature>
<dbReference type="AlphaFoldDB" id="A0A1P8F7I7"/>
<evidence type="ECO:0000256" key="1">
    <source>
        <dbReference type="SAM" id="Phobius"/>
    </source>
</evidence>
<dbReference type="KEGG" id="dfo:Dform_01085"/>
<dbReference type="STRING" id="1839801.Dform_01085"/>
<keyword evidence="1" id="KW-1133">Transmembrane helix</keyword>
<name>A0A1P8F7I7_9CHLR</name>
<feature type="transmembrane region" description="Helical" evidence="1">
    <location>
        <begin position="62"/>
        <end position="80"/>
    </location>
</feature>
<gene>
    <name evidence="2" type="ORF">Dform_01085</name>
</gene>
<keyword evidence="1" id="KW-0812">Transmembrane</keyword>
<evidence type="ECO:0000313" key="2">
    <source>
        <dbReference type="EMBL" id="APV44420.1"/>
    </source>
</evidence>
<sequence>MVTGDLGLFGERVAVALGFLTLTSFLAVALSCRTFVSLANRINLGAVVASRPYKVFFRYHSIYWWVFLLFLIPHVMAGIMHTSLPKRGDPDAGIHLAILIAAVGTFGSITATFANCRSFASLLKVFRADKTYTGFYGRFYAWHGYFWLILIVFLLGHLIVSYVHVGFWPTKLG</sequence>
<organism evidence="2 3">
    <name type="scientific">Dehalogenimonas formicexedens</name>
    <dbReference type="NCBI Taxonomy" id="1839801"/>
    <lineage>
        <taxon>Bacteria</taxon>
        <taxon>Bacillati</taxon>
        <taxon>Chloroflexota</taxon>
        <taxon>Dehalococcoidia</taxon>
        <taxon>Dehalococcoidales</taxon>
        <taxon>Dehalococcoidaceae</taxon>
        <taxon>Dehalogenimonas</taxon>
    </lineage>
</organism>